<evidence type="ECO:0000313" key="2">
    <source>
        <dbReference type="EMBL" id="SHG50893.1"/>
    </source>
</evidence>
<feature type="signal peptide" evidence="1">
    <location>
        <begin position="1"/>
        <end position="24"/>
    </location>
</feature>
<dbReference type="RefSeq" id="WP_072893424.1">
    <property type="nucleotide sequence ID" value="NZ_FQWZ01000001.1"/>
</dbReference>
<reference evidence="2 3" key="1">
    <citation type="submission" date="2016-11" db="EMBL/GenBank/DDBJ databases">
        <authorList>
            <person name="Jaros S."/>
            <person name="Januszkiewicz K."/>
            <person name="Wedrychowicz H."/>
        </authorList>
    </citation>
    <scope>NUCLEOTIDE SEQUENCE [LARGE SCALE GENOMIC DNA]</scope>
    <source>
        <strain evidence="2 3">CGMCC 1.7049</strain>
    </source>
</reference>
<accession>A0A1M5KFD0</accession>
<proteinExistence type="predicted"/>
<dbReference type="OrthoDB" id="9905255at2"/>
<evidence type="ECO:0000313" key="3">
    <source>
        <dbReference type="Proteomes" id="UP000199758"/>
    </source>
</evidence>
<dbReference type="EMBL" id="FQWZ01000001">
    <property type="protein sequence ID" value="SHG50893.1"/>
    <property type="molecule type" value="Genomic_DNA"/>
</dbReference>
<evidence type="ECO:0000256" key="1">
    <source>
        <dbReference type="SAM" id="SignalP"/>
    </source>
</evidence>
<sequence>MRNVLLLCWGLMAGLAVAAPSALAADTPMQLMGRWVERGISGSIRWDLGPDSIAVTPIDAQGRPMAEPQRLDVLYQRSGDGWAVVVRAPDGRAMGEGRAEVRDGRMMLLLPGIGSHELQRQ</sequence>
<gene>
    <name evidence="2" type="ORF">SAMN04488068_0501</name>
</gene>
<dbReference type="STRING" id="490188.SAMN04488068_0501"/>
<keyword evidence="3" id="KW-1185">Reference proteome</keyword>
<feature type="chain" id="PRO_5012996954" description="DUF2147 domain-containing protein" evidence="1">
    <location>
        <begin position="25"/>
        <end position="121"/>
    </location>
</feature>
<evidence type="ECO:0008006" key="4">
    <source>
        <dbReference type="Google" id="ProtNLM"/>
    </source>
</evidence>
<organism evidence="2 3">
    <name type="scientific">Hydrocarboniphaga daqingensis</name>
    <dbReference type="NCBI Taxonomy" id="490188"/>
    <lineage>
        <taxon>Bacteria</taxon>
        <taxon>Pseudomonadati</taxon>
        <taxon>Pseudomonadota</taxon>
        <taxon>Gammaproteobacteria</taxon>
        <taxon>Nevskiales</taxon>
        <taxon>Nevskiaceae</taxon>
        <taxon>Hydrocarboniphaga</taxon>
    </lineage>
</organism>
<dbReference type="AlphaFoldDB" id="A0A1M5KFD0"/>
<name>A0A1M5KFD0_9GAMM</name>
<dbReference type="Proteomes" id="UP000199758">
    <property type="component" value="Unassembled WGS sequence"/>
</dbReference>
<protein>
    <recommendedName>
        <fullName evidence="4">DUF2147 domain-containing protein</fullName>
    </recommendedName>
</protein>
<keyword evidence="1" id="KW-0732">Signal</keyword>